<sequence length="238" mass="26559">MKIKTPWKTLKIIALTLAYSLLLPAHAEEAGQFNLFNKDRGKAPVPVIKPNKPKKPAKSPPKISKPKPPKKLPPQKDFSLRGINRIGSLYRIHLQAPDRKPLWVDWRKGNKKDIPGYAGYRILKVGKRRLQLAYPKGIPCQKDKPAQGVTCNVAKNYARMEILRGKPTAAPAAPKAPARISRNKNQARQANRTSNRGQSKQTPALAASFKKQIKPEDVPKGMKVVKTPFGDRLIPKPK</sequence>
<keyword evidence="2" id="KW-0732">Signal</keyword>
<accession>A0A1H6FB52</accession>
<feature type="region of interest" description="Disordered" evidence="1">
    <location>
        <begin position="167"/>
        <end position="238"/>
    </location>
</feature>
<keyword evidence="4" id="KW-1185">Reference proteome</keyword>
<feature type="signal peptide" evidence="2">
    <location>
        <begin position="1"/>
        <end position="27"/>
    </location>
</feature>
<dbReference type="OrthoDB" id="5625112at2"/>
<dbReference type="Proteomes" id="UP000236724">
    <property type="component" value="Unassembled WGS sequence"/>
</dbReference>
<name>A0A1H6FB52_9GAMM</name>
<evidence type="ECO:0000256" key="1">
    <source>
        <dbReference type="SAM" id="MobiDB-lite"/>
    </source>
</evidence>
<dbReference type="AlphaFoldDB" id="A0A1H6FB52"/>
<evidence type="ECO:0000313" key="3">
    <source>
        <dbReference type="EMBL" id="SEH07317.1"/>
    </source>
</evidence>
<reference evidence="3 4" key="1">
    <citation type="submission" date="2016-10" db="EMBL/GenBank/DDBJ databases">
        <authorList>
            <person name="de Groot N.N."/>
        </authorList>
    </citation>
    <scope>NUCLEOTIDE SEQUENCE [LARGE SCALE GENOMIC DNA]</scope>
    <source>
        <strain evidence="3">MBHS1</strain>
    </source>
</reference>
<protein>
    <submittedName>
        <fullName evidence="3">Uncharacterized protein</fullName>
    </submittedName>
</protein>
<feature type="compositionally biased region" description="Polar residues" evidence="1">
    <location>
        <begin position="183"/>
        <end position="202"/>
    </location>
</feature>
<dbReference type="EMBL" id="FMSV02000528">
    <property type="protein sequence ID" value="SEH07317.1"/>
    <property type="molecule type" value="Genomic_DNA"/>
</dbReference>
<feature type="chain" id="PRO_5014828743" evidence="2">
    <location>
        <begin position="28"/>
        <end position="238"/>
    </location>
</feature>
<evidence type="ECO:0000256" key="2">
    <source>
        <dbReference type="SAM" id="SignalP"/>
    </source>
</evidence>
<dbReference type="RefSeq" id="WP_103920977.1">
    <property type="nucleotide sequence ID" value="NZ_FMSV02000528.1"/>
</dbReference>
<evidence type="ECO:0000313" key="4">
    <source>
        <dbReference type="Proteomes" id="UP000236724"/>
    </source>
</evidence>
<gene>
    <name evidence="3" type="ORF">MBHS_03192</name>
</gene>
<feature type="compositionally biased region" description="Low complexity" evidence="1">
    <location>
        <begin position="167"/>
        <end position="178"/>
    </location>
</feature>
<feature type="region of interest" description="Disordered" evidence="1">
    <location>
        <begin position="40"/>
        <end position="78"/>
    </location>
</feature>
<organism evidence="3 4">
    <name type="scientific">Candidatus Venteria ishoeyi</name>
    <dbReference type="NCBI Taxonomy" id="1899563"/>
    <lineage>
        <taxon>Bacteria</taxon>
        <taxon>Pseudomonadati</taxon>
        <taxon>Pseudomonadota</taxon>
        <taxon>Gammaproteobacteria</taxon>
        <taxon>Thiotrichales</taxon>
        <taxon>Thiotrichaceae</taxon>
        <taxon>Venteria</taxon>
    </lineage>
</organism>
<proteinExistence type="predicted"/>